<reference evidence="3 4" key="1">
    <citation type="submission" date="2021-12" db="EMBL/GenBank/DDBJ databases">
        <title>Genome sequencing of bacteria with rrn-lacking chromosome and rrn-plasmid.</title>
        <authorList>
            <person name="Anda M."/>
            <person name="Iwasaki W."/>
        </authorList>
    </citation>
    <scope>NUCLEOTIDE SEQUENCE [LARGE SCALE GENOMIC DNA]</scope>
    <source>
        <strain evidence="3 4">NBRC 101262</strain>
    </source>
</reference>
<dbReference type="InterPro" id="IPR004564">
    <property type="entry name" value="OM_lipoprot_carrier_LolA-like"/>
</dbReference>
<dbReference type="PANTHER" id="PTHR35869:SF1">
    <property type="entry name" value="OUTER-MEMBRANE LIPOPROTEIN CARRIER PROTEIN"/>
    <property type="match status" value="1"/>
</dbReference>
<gene>
    <name evidence="3" type="ORF">PEPS_06840</name>
</gene>
<protein>
    <submittedName>
        <fullName evidence="3">Membrane protein</fullName>
    </submittedName>
</protein>
<evidence type="ECO:0000313" key="4">
    <source>
        <dbReference type="Proteomes" id="UP001354989"/>
    </source>
</evidence>
<keyword evidence="4" id="KW-1185">Reference proteome</keyword>
<dbReference type="Pfam" id="PF03548">
    <property type="entry name" value="LolA"/>
    <property type="match status" value="1"/>
</dbReference>
<organism evidence="3 4">
    <name type="scientific">Persicobacter psychrovividus</name>
    <dbReference type="NCBI Taxonomy" id="387638"/>
    <lineage>
        <taxon>Bacteria</taxon>
        <taxon>Pseudomonadati</taxon>
        <taxon>Bacteroidota</taxon>
        <taxon>Cytophagia</taxon>
        <taxon>Cytophagales</taxon>
        <taxon>Persicobacteraceae</taxon>
        <taxon>Persicobacter</taxon>
    </lineage>
</organism>
<feature type="chain" id="PRO_5047475962" evidence="2">
    <location>
        <begin position="20"/>
        <end position="213"/>
    </location>
</feature>
<dbReference type="InterPro" id="IPR029046">
    <property type="entry name" value="LolA/LolB/LppX"/>
</dbReference>
<feature type="signal peptide" evidence="2">
    <location>
        <begin position="1"/>
        <end position="19"/>
    </location>
</feature>
<dbReference type="SUPFAM" id="SSF89392">
    <property type="entry name" value="Prokaryotic lipoproteins and lipoprotein localization factors"/>
    <property type="match status" value="1"/>
</dbReference>
<dbReference type="Proteomes" id="UP001354989">
    <property type="component" value="Chromosome"/>
</dbReference>
<keyword evidence="1 2" id="KW-0732">Signal</keyword>
<sequence length="213" mass="24552">MKNIFAFLLCFMMASFAYAQKDPKALKVLDAMSNKYQKMDAFSASFTQTLENKMEDIKDSFNGNILVAGTKYRLEASGQVIYNNGKTIWTWLKEDEEVNISNNDAEDGSFDIAGIYDMYKKGYKYLYLEKAAVDGKPVDVVDLVPENHDQSIFKIRMKINQKTHQLMAWEIFDRSGINYFYTINNFTENPKVTEADFKFDTSAHPDVEVVDLR</sequence>
<evidence type="ECO:0000256" key="1">
    <source>
        <dbReference type="ARBA" id="ARBA00022729"/>
    </source>
</evidence>
<dbReference type="Gene3D" id="2.50.20.10">
    <property type="entry name" value="Lipoprotein localisation LolA/LolB/LppX"/>
    <property type="match status" value="1"/>
</dbReference>
<dbReference type="PANTHER" id="PTHR35869">
    <property type="entry name" value="OUTER-MEMBRANE LIPOPROTEIN CARRIER PROTEIN"/>
    <property type="match status" value="1"/>
</dbReference>
<dbReference type="EMBL" id="AP025292">
    <property type="protein sequence ID" value="BDC98403.1"/>
    <property type="molecule type" value="Genomic_DNA"/>
</dbReference>
<proteinExistence type="predicted"/>
<evidence type="ECO:0000256" key="2">
    <source>
        <dbReference type="SAM" id="SignalP"/>
    </source>
</evidence>
<dbReference type="RefSeq" id="WP_338397657.1">
    <property type="nucleotide sequence ID" value="NZ_AP025292.1"/>
</dbReference>
<evidence type="ECO:0000313" key="3">
    <source>
        <dbReference type="EMBL" id="BDC98403.1"/>
    </source>
</evidence>
<accession>A0ABM7VBV8</accession>
<name>A0ABM7VBV8_9BACT</name>
<dbReference type="CDD" id="cd16325">
    <property type="entry name" value="LolA"/>
    <property type="match status" value="1"/>
</dbReference>